<proteinExistence type="predicted"/>
<evidence type="ECO:0000313" key="3">
    <source>
        <dbReference type="EMBL" id="RZF45228.1"/>
    </source>
</evidence>
<dbReference type="EMBL" id="QKKF02010319">
    <property type="protein sequence ID" value="RZF44857.1"/>
    <property type="molecule type" value="Genomic_DNA"/>
</dbReference>
<evidence type="ECO:0000313" key="2">
    <source>
        <dbReference type="EMBL" id="RZF44857.1"/>
    </source>
</evidence>
<dbReference type="EMBL" id="QKKF02009648">
    <property type="protein sequence ID" value="RZF45228.1"/>
    <property type="molecule type" value="Genomic_DNA"/>
</dbReference>
<evidence type="ECO:0000256" key="1">
    <source>
        <dbReference type="SAM" id="SignalP"/>
    </source>
</evidence>
<dbReference type="Proteomes" id="UP000291343">
    <property type="component" value="Unassembled WGS sequence"/>
</dbReference>
<evidence type="ECO:0000313" key="4">
    <source>
        <dbReference type="Proteomes" id="UP000291343"/>
    </source>
</evidence>
<dbReference type="InParanoid" id="A0A482XIR8"/>
<comment type="caution">
    <text evidence="3">The sequence shown here is derived from an EMBL/GenBank/DDBJ whole genome shotgun (WGS) entry which is preliminary data.</text>
</comment>
<feature type="signal peptide" evidence="1">
    <location>
        <begin position="1"/>
        <end position="24"/>
    </location>
</feature>
<sequence>MDERGRIPITFLLAMLIQYEVLTGENMESLLVRNYAEVQVDACQHKKEPPSGLRRKLLYSIDLYFARSHSSGNLPRHDLQVAVVSGQLRLNYNEGEGAVNEFPSTANLILSALLRSQIEPFSST</sequence>
<organism evidence="3 4">
    <name type="scientific">Laodelphax striatellus</name>
    <name type="common">Small brown planthopper</name>
    <name type="synonym">Delphax striatella</name>
    <dbReference type="NCBI Taxonomy" id="195883"/>
    <lineage>
        <taxon>Eukaryota</taxon>
        <taxon>Metazoa</taxon>
        <taxon>Ecdysozoa</taxon>
        <taxon>Arthropoda</taxon>
        <taxon>Hexapoda</taxon>
        <taxon>Insecta</taxon>
        <taxon>Pterygota</taxon>
        <taxon>Neoptera</taxon>
        <taxon>Paraneoptera</taxon>
        <taxon>Hemiptera</taxon>
        <taxon>Auchenorrhyncha</taxon>
        <taxon>Fulgoroidea</taxon>
        <taxon>Delphacidae</taxon>
        <taxon>Criomorphinae</taxon>
        <taxon>Laodelphax</taxon>
    </lineage>
</organism>
<name>A0A482XIR8_LAOST</name>
<keyword evidence="1" id="KW-0732">Signal</keyword>
<reference evidence="3 4" key="1">
    <citation type="journal article" date="2017" name="Gigascience">
        <title>Genome sequence of the small brown planthopper, Laodelphax striatellus.</title>
        <authorList>
            <person name="Zhu J."/>
            <person name="Jiang F."/>
            <person name="Wang X."/>
            <person name="Yang P."/>
            <person name="Bao Y."/>
            <person name="Zhao W."/>
            <person name="Wang W."/>
            <person name="Lu H."/>
            <person name="Wang Q."/>
            <person name="Cui N."/>
            <person name="Li J."/>
            <person name="Chen X."/>
            <person name="Luo L."/>
            <person name="Yu J."/>
            <person name="Kang L."/>
            <person name="Cui F."/>
        </authorList>
    </citation>
    <scope>NUCLEOTIDE SEQUENCE [LARGE SCALE GENOMIC DNA]</scope>
    <source>
        <strain evidence="3">Lst14</strain>
        <tissue evidence="3">Whole body</tissue>
    </source>
</reference>
<reference evidence="3" key="2">
    <citation type="submission" date="2019-02" db="EMBL/GenBank/DDBJ databases">
        <authorList>
            <person name="Zhu J."/>
            <person name="Jiang F."/>
            <person name="Wang X."/>
            <person name="Yang P."/>
            <person name="Bao Y."/>
            <person name="Zhao W."/>
            <person name="Wang W."/>
            <person name="Lu H."/>
            <person name="Wang Q."/>
            <person name="Cui N."/>
            <person name="Li J."/>
            <person name="Chen X."/>
            <person name="Luo L."/>
            <person name="Yu J."/>
            <person name="Kang L."/>
            <person name="Cui F."/>
        </authorList>
    </citation>
    <scope>NUCLEOTIDE SEQUENCE</scope>
    <source>
        <strain evidence="3">Lst14</strain>
        <tissue evidence="3">Whole body</tissue>
    </source>
</reference>
<dbReference type="AlphaFoldDB" id="A0A482XIR8"/>
<keyword evidence="4" id="KW-1185">Reference proteome</keyword>
<protein>
    <submittedName>
        <fullName evidence="3">Uncharacterized protein</fullName>
    </submittedName>
</protein>
<accession>A0A482XIR8</accession>
<gene>
    <name evidence="2" type="ORF">LSTR_LSTR000809</name>
    <name evidence="3" type="ORF">LSTR_LSTR016721</name>
</gene>
<feature type="chain" id="PRO_5036115453" evidence="1">
    <location>
        <begin position="25"/>
        <end position="124"/>
    </location>
</feature>